<dbReference type="KEGG" id="mets:DK389_12455"/>
<feature type="domain" description="Response regulatory" evidence="3">
    <location>
        <begin position="14"/>
        <end position="124"/>
    </location>
</feature>
<gene>
    <name evidence="4" type="ORF">DK389_12455</name>
</gene>
<accession>A0A2U8W534</accession>
<proteinExistence type="predicted"/>
<reference evidence="5" key="1">
    <citation type="submission" date="2018-05" db="EMBL/GenBank/DDBJ databases">
        <title>Complete Genome Sequence of Methylobacterium sp. 17SD2-17.</title>
        <authorList>
            <person name="Srinivasan S."/>
        </authorList>
    </citation>
    <scope>NUCLEOTIDE SEQUENCE [LARGE SCALE GENOMIC DNA]</scope>
    <source>
        <strain evidence="5">17SD2-17</strain>
    </source>
</reference>
<dbReference type="PANTHER" id="PTHR44591">
    <property type="entry name" value="STRESS RESPONSE REGULATOR PROTEIN 1"/>
    <property type="match status" value="1"/>
</dbReference>
<dbReference type="PROSITE" id="PS50110">
    <property type="entry name" value="RESPONSE_REGULATORY"/>
    <property type="match status" value="1"/>
</dbReference>
<dbReference type="InterPro" id="IPR001789">
    <property type="entry name" value="Sig_transdc_resp-reg_receiver"/>
</dbReference>
<protein>
    <recommendedName>
        <fullName evidence="3">Response regulatory domain-containing protein</fullName>
    </recommendedName>
</protein>
<dbReference type="GO" id="GO:0000160">
    <property type="term" value="P:phosphorelay signal transduction system"/>
    <property type="evidence" value="ECO:0007669"/>
    <property type="project" value="InterPro"/>
</dbReference>
<keyword evidence="5" id="KW-1185">Reference proteome</keyword>
<sequence length="132" mass="14063">MADSGDAALLSGRRVLVVEDQYILACDIAQALGAQGAQVVGPAPNLERALSLSRTQAVDIAILDINLPGEDVYRLAEELMRKDVPIVFATGVDEGILPPTFSGVPRVEKPFRAADLMRAVARLIDRPGGRLS</sequence>
<keyword evidence="1 2" id="KW-0597">Phosphoprotein</keyword>
<dbReference type="EMBL" id="CP029550">
    <property type="protein sequence ID" value="AWN41187.1"/>
    <property type="molecule type" value="Genomic_DNA"/>
</dbReference>
<feature type="modified residue" description="4-aspartylphosphate" evidence="2">
    <location>
        <position position="64"/>
    </location>
</feature>
<evidence type="ECO:0000256" key="1">
    <source>
        <dbReference type="ARBA" id="ARBA00022553"/>
    </source>
</evidence>
<dbReference type="PANTHER" id="PTHR44591:SF24">
    <property type="entry name" value="PROTEIN-GLUTAMATE METHYLESTERASE_PROTEIN-GLUTAMINE GLUTAMINASE 1"/>
    <property type="match status" value="1"/>
</dbReference>
<dbReference type="AlphaFoldDB" id="A0A2U8W534"/>
<dbReference type="Proteomes" id="UP000245926">
    <property type="component" value="Chromosome"/>
</dbReference>
<dbReference type="InterPro" id="IPR050595">
    <property type="entry name" value="Bact_response_regulator"/>
</dbReference>
<dbReference type="SUPFAM" id="SSF52172">
    <property type="entry name" value="CheY-like"/>
    <property type="match status" value="1"/>
</dbReference>
<evidence type="ECO:0000259" key="3">
    <source>
        <dbReference type="PROSITE" id="PS50110"/>
    </source>
</evidence>
<dbReference type="SMART" id="SM00448">
    <property type="entry name" value="REC"/>
    <property type="match status" value="1"/>
</dbReference>
<name>A0A2U8W534_9HYPH</name>
<dbReference type="OrthoDB" id="582170at2"/>
<organism evidence="4 5">
    <name type="scientific">Methylobacterium durans</name>
    <dbReference type="NCBI Taxonomy" id="2202825"/>
    <lineage>
        <taxon>Bacteria</taxon>
        <taxon>Pseudomonadati</taxon>
        <taxon>Pseudomonadota</taxon>
        <taxon>Alphaproteobacteria</taxon>
        <taxon>Hyphomicrobiales</taxon>
        <taxon>Methylobacteriaceae</taxon>
        <taxon>Methylobacterium</taxon>
    </lineage>
</organism>
<dbReference type="Gene3D" id="3.40.50.2300">
    <property type="match status" value="1"/>
</dbReference>
<evidence type="ECO:0000313" key="4">
    <source>
        <dbReference type="EMBL" id="AWN41187.1"/>
    </source>
</evidence>
<evidence type="ECO:0000256" key="2">
    <source>
        <dbReference type="PROSITE-ProRule" id="PRU00169"/>
    </source>
</evidence>
<dbReference type="Pfam" id="PF00072">
    <property type="entry name" value="Response_reg"/>
    <property type="match status" value="1"/>
</dbReference>
<dbReference type="InterPro" id="IPR011006">
    <property type="entry name" value="CheY-like_superfamily"/>
</dbReference>
<evidence type="ECO:0000313" key="5">
    <source>
        <dbReference type="Proteomes" id="UP000245926"/>
    </source>
</evidence>